<dbReference type="AlphaFoldDB" id="A0A6I6CBF2"/>
<feature type="transmembrane region" description="Helical" evidence="1">
    <location>
        <begin position="35"/>
        <end position="55"/>
    </location>
</feature>
<evidence type="ECO:0000256" key="1">
    <source>
        <dbReference type="SAM" id="Phobius"/>
    </source>
</evidence>
<reference evidence="2 3" key="1">
    <citation type="submission" date="2019-11" db="EMBL/GenBank/DDBJ databases">
        <title>Complete genome sequence of Spiroplasma tabanidicola TAUS-1 (DSM 22603).</title>
        <authorList>
            <person name="Huang C.-T."/>
            <person name="Lin Y.-C."/>
            <person name="Kuo C.-H."/>
        </authorList>
    </citation>
    <scope>NUCLEOTIDE SEQUENCE [LARGE SCALE GENOMIC DNA]</scope>
    <source>
        <strain evidence="2 3">TAUS-1</strain>
    </source>
</reference>
<feature type="transmembrane region" description="Helical" evidence="1">
    <location>
        <begin position="203"/>
        <end position="221"/>
    </location>
</feature>
<feature type="transmembrane region" description="Helical" evidence="1">
    <location>
        <begin position="121"/>
        <end position="143"/>
    </location>
</feature>
<evidence type="ECO:0000313" key="3">
    <source>
        <dbReference type="Proteomes" id="UP000424468"/>
    </source>
</evidence>
<dbReference type="OrthoDB" id="9875872at2"/>
<keyword evidence="3" id="KW-1185">Reference proteome</keyword>
<dbReference type="EMBL" id="CP046276">
    <property type="protein sequence ID" value="QGS52285.1"/>
    <property type="molecule type" value="Genomic_DNA"/>
</dbReference>
<dbReference type="KEGG" id="stab:STABA_v1c09320"/>
<protein>
    <submittedName>
        <fullName evidence="2">Uncharacterized protein</fullName>
    </submittedName>
</protein>
<keyword evidence="1" id="KW-1133">Transmembrane helix</keyword>
<dbReference type="Proteomes" id="UP000424468">
    <property type="component" value="Chromosome"/>
</dbReference>
<feature type="transmembrane region" description="Helical" evidence="1">
    <location>
        <begin position="150"/>
        <end position="167"/>
    </location>
</feature>
<feature type="transmembrane region" description="Helical" evidence="1">
    <location>
        <begin position="76"/>
        <end position="101"/>
    </location>
</feature>
<keyword evidence="1" id="KW-0812">Transmembrane</keyword>
<proteinExistence type="predicted"/>
<organism evidence="2 3">
    <name type="scientific">Spiroplasma tabanidicola</name>
    <dbReference type="NCBI Taxonomy" id="324079"/>
    <lineage>
        <taxon>Bacteria</taxon>
        <taxon>Bacillati</taxon>
        <taxon>Mycoplasmatota</taxon>
        <taxon>Mollicutes</taxon>
        <taxon>Entomoplasmatales</taxon>
        <taxon>Spiroplasmataceae</taxon>
        <taxon>Spiroplasma</taxon>
    </lineage>
</organism>
<name>A0A6I6CBF2_9MOLU</name>
<keyword evidence="1" id="KW-0472">Membrane</keyword>
<dbReference type="RefSeq" id="WP_156007095.1">
    <property type="nucleotide sequence ID" value="NZ_CP046276.1"/>
</dbReference>
<accession>A0A6I6CBF2</accession>
<evidence type="ECO:0000313" key="2">
    <source>
        <dbReference type="EMBL" id="QGS52285.1"/>
    </source>
</evidence>
<sequence length="230" mass="26877">MFIDPFFIISLSFLATIFGTEEKSDVNFEIYSNISSYVLPFLFIFLMIRAYYLFFKNVKTKKYQIFLTTRMTKLNLFLSNLLTLVIVEIFYFLIELIVTLVSLNVSNEANPVELGKFILEILILWTIAFSVAMLGVIYMLLLGKTLNYHIFWYFLLIIVYCISNKIISIKLAEINKNVADWFLYFSPFTIVKGEDIYSLSIKLLIPITASLFLLFVSIYVAKYINKKVTY</sequence>
<gene>
    <name evidence="2" type="ORF">STABA_v1c09320</name>
</gene>